<reference evidence="7 8" key="1">
    <citation type="submission" date="2019-11" db="EMBL/GenBank/DDBJ databases">
        <title>Draft genome of Amycolatopsis RM579.</title>
        <authorList>
            <person name="Duangmal K."/>
            <person name="Mingma R."/>
        </authorList>
    </citation>
    <scope>NUCLEOTIDE SEQUENCE [LARGE SCALE GENOMIC DNA]</scope>
    <source>
        <strain evidence="7 8">RM579</strain>
    </source>
</reference>
<organism evidence="7 8">
    <name type="scientific">Amycolatopsis pithecellobii</name>
    <dbReference type="NCBI Taxonomy" id="664692"/>
    <lineage>
        <taxon>Bacteria</taxon>
        <taxon>Bacillati</taxon>
        <taxon>Actinomycetota</taxon>
        <taxon>Actinomycetes</taxon>
        <taxon>Pseudonocardiales</taxon>
        <taxon>Pseudonocardiaceae</taxon>
        <taxon>Amycolatopsis</taxon>
    </lineage>
</organism>
<accession>A0A6N7Z2R9</accession>
<proteinExistence type="predicted"/>
<keyword evidence="4" id="KW-0460">Magnesium</keyword>
<evidence type="ECO:0000259" key="6">
    <source>
        <dbReference type="Pfam" id="PF01850"/>
    </source>
</evidence>
<keyword evidence="8" id="KW-1185">Reference proteome</keyword>
<keyword evidence="2" id="KW-0479">Metal-binding</keyword>
<dbReference type="AlphaFoldDB" id="A0A6N7Z2R9"/>
<protein>
    <submittedName>
        <fullName evidence="7">PIN domain-containing protein</fullName>
    </submittedName>
</protein>
<gene>
    <name evidence="7" type="ORF">GKO32_09330</name>
</gene>
<dbReference type="Proteomes" id="UP000440096">
    <property type="component" value="Unassembled WGS sequence"/>
</dbReference>
<evidence type="ECO:0000256" key="5">
    <source>
        <dbReference type="SAM" id="MobiDB-lite"/>
    </source>
</evidence>
<dbReference type="GO" id="GO:0004518">
    <property type="term" value="F:nuclease activity"/>
    <property type="evidence" value="ECO:0007669"/>
    <property type="project" value="UniProtKB-KW"/>
</dbReference>
<evidence type="ECO:0000256" key="4">
    <source>
        <dbReference type="ARBA" id="ARBA00022842"/>
    </source>
</evidence>
<dbReference type="InterPro" id="IPR029060">
    <property type="entry name" value="PIN-like_dom_sf"/>
</dbReference>
<name>A0A6N7Z2R9_9PSEU</name>
<evidence type="ECO:0000256" key="1">
    <source>
        <dbReference type="ARBA" id="ARBA00022722"/>
    </source>
</evidence>
<dbReference type="CDD" id="cd09874">
    <property type="entry name" value="PIN_MT3492-like"/>
    <property type="match status" value="1"/>
</dbReference>
<evidence type="ECO:0000313" key="8">
    <source>
        <dbReference type="Proteomes" id="UP000440096"/>
    </source>
</evidence>
<evidence type="ECO:0000313" key="7">
    <source>
        <dbReference type="EMBL" id="MTD54174.1"/>
    </source>
</evidence>
<evidence type="ECO:0000256" key="2">
    <source>
        <dbReference type="ARBA" id="ARBA00022723"/>
    </source>
</evidence>
<keyword evidence="3" id="KW-0378">Hydrolase</keyword>
<dbReference type="GO" id="GO:0046872">
    <property type="term" value="F:metal ion binding"/>
    <property type="evidence" value="ECO:0007669"/>
    <property type="project" value="UniProtKB-KW"/>
</dbReference>
<keyword evidence="1" id="KW-0540">Nuclease</keyword>
<dbReference type="Pfam" id="PF01850">
    <property type="entry name" value="PIN"/>
    <property type="match status" value="1"/>
</dbReference>
<dbReference type="InterPro" id="IPR002716">
    <property type="entry name" value="PIN_dom"/>
</dbReference>
<evidence type="ECO:0000256" key="3">
    <source>
        <dbReference type="ARBA" id="ARBA00022801"/>
    </source>
</evidence>
<dbReference type="Gene3D" id="3.40.50.1010">
    <property type="entry name" value="5'-nuclease"/>
    <property type="match status" value="1"/>
</dbReference>
<dbReference type="RefSeq" id="WP_154756394.1">
    <property type="nucleotide sequence ID" value="NZ_WMBA01000010.1"/>
</dbReference>
<comment type="caution">
    <text evidence="7">The sequence shown here is derived from an EMBL/GenBank/DDBJ whole genome shotgun (WGS) entry which is preliminary data.</text>
</comment>
<dbReference type="SUPFAM" id="SSF88723">
    <property type="entry name" value="PIN domain-like"/>
    <property type="match status" value="1"/>
</dbReference>
<dbReference type="GO" id="GO:0016787">
    <property type="term" value="F:hydrolase activity"/>
    <property type="evidence" value="ECO:0007669"/>
    <property type="project" value="UniProtKB-KW"/>
</dbReference>
<feature type="region of interest" description="Disordered" evidence="5">
    <location>
        <begin position="137"/>
        <end position="157"/>
    </location>
</feature>
<dbReference type="EMBL" id="WMBA01000010">
    <property type="protein sequence ID" value="MTD54174.1"/>
    <property type="molecule type" value="Genomic_DNA"/>
</dbReference>
<feature type="domain" description="PIN" evidence="6">
    <location>
        <begin position="4"/>
        <end position="137"/>
    </location>
</feature>
<sequence length="157" mass="17078">MILVADASFATKVLLEEEGTDIALSWWNEESAIWCAPSIVEVEVEAVLAVRQRRDPKVFGRHRHKLASTTWANMLDGFVLHTIDREVAHLASRLIRDHGPLRGADACYLAVAAQLLEEGPGTEVVLGSFDQQQRRAASAAGIPLTALSPPRSTEGPS</sequence>